<evidence type="ECO:0000256" key="12">
    <source>
        <dbReference type="SAM" id="Phobius"/>
    </source>
</evidence>
<keyword evidence="12" id="KW-0472">Membrane</keyword>
<keyword evidence="6" id="KW-0746">Sphingolipid metabolism</keyword>
<keyword evidence="14" id="KW-1185">Reference proteome</keyword>
<dbReference type="PRINTS" id="PR00081">
    <property type="entry name" value="GDHRDH"/>
</dbReference>
<keyword evidence="4" id="KW-0256">Endoplasmic reticulum</keyword>
<dbReference type="VEuPathDB" id="FungiDB:PV09_02594"/>
<evidence type="ECO:0000313" key="14">
    <source>
        <dbReference type="Proteomes" id="UP000053259"/>
    </source>
</evidence>
<dbReference type="EMBL" id="KN847534">
    <property type="protein sequence ID" value="KIW06929.1"/>
    <property type="molecule type" value="Genomic_DNA"/>
</dbReference>
<dbReference type="SUPFAM" id="SSF51735">
    <property type="entry name" value="NAD(P)-binding Rossmann-fold domains"/>
    <property type="match status" value="1"/>
</dbReference>
<dbReference type="FunCoup" id="A0A0D2B6S6">
    <property type="interactions" value="99"/>
</dbReference>
<keyword evidence="5" id="KW-0521">NADP</keyword>
<dbReference type="InterPro" id="IPR045022">
    <property type="entry name" value="KDSR-like"/>
</dbReference>
<comment type="function">
    <text evidence="10">Catalyzes the reduction of 3'-oxosphinganine (3-ketodihydrosphingosine/KDS) to sphinganine (dihydrosphingosine/DHS), the second step of de novo sphingolipid biosynthesis.</text>
</comment>
<dbReference type="RefSeq" id="XP_016216799.1">
    <property type="nucleotide sequence ID" value="XM_016355663.1"/>
</dbReference>
<dbReference type="CDD" id="cd08939">
    <property type="entry name" value="KDSR-like_SDR_c"/>
    <property type="match status" value="1"/>
</dbReference>
<evidence type="ECO:0000256" key="3">
    <source>
        <dbReference type="ARBA" id="ARBA00004991"/>
    </source>
</evidence>
<dbReference type="Proteomes" id="UP000053259">
    <property type="component" value="Unassembled WGS sequence"/>
</dbReference>
<dbReference type="AlphaFoldDB" id="A0A0D2B6S6"/>
<dbReference type="HOGENOM" id="CLU_010194_3_0_1"/>
<sequence>MNWTNPYLLAAVFAIPTLLVAMGLLKKNKFVVEGRTALLTGASQGMGLAVAIKLAQKGANVVLVARDEKKLEEAKKQVAAAAKDPSKQRFTWFSVDVTNEEQIEKLVQDTVRWNNDKLPDIVWQLAGWAAPDLFLDTPVDILRKHMEVNYWGACYLAHSVLRAWTGEKSAESDASREDATRNKKPLPRHFIFTATTAVYCGVAGYMPYSPAKAALRNLADGLKSEMNLYNGARYHGLPSGATPTKPEIKIHLITPGTILSPSFAEENKTKHEVTRILEEGDPQQTPEQVADVAIKALENGNYMSSTNLLGHAMRASALHGSPRNGLFGVRDMLLSWVVNLAWLFISPDMEKKVYNYGKDHGVQHRDAQ</sequence>
<evidence type="ECO:0000256" key="6">
    <source>
        <dbReference type="ARBA" id="ARBA00022919"/>
    </source>
</evidence>
<evidence type="ECO:0000313" key="13">
    <source>
        <dbReference type="EMBL" id="KIW06929.1"/>
    </source>
</evidence>
<evidence type="ECO:0000256" key="11">
    <source>
        <dbReference type="ARBA" id="ARBA00048930"/>
    </source>
</evidence>
<reference evidence="13 14" key="1">
    <citation type="submission" date="2015-01" db="EMBL/GenBank/DDBJ databases">
        <title>The Genome Sequence of Ochroconis gallopava CBS43764.</title>
        <authorList>
            <consortium name="The Broad Institute Genomics Platform"/>
            <person name="Cuomo C."/>
            <person name="de Hoog S."/>
            <person name="Gorbushina A."/>
            <person name="Stielow B."/>
            <person name="Teixiera M."/>
            <person name="Abouelleil A."/>
            <person name="Chapman S.B."/>
            <person name="Priest M."/>
            <person name="Young S.K."/>
            <person name="Wortman J."/>
            <person name="Nusbaum C."/>
            <person name="Birren B."/>
        </authorList>
    </citation>
    <scope>NUCLEOTIDE SEQUENCE [LARGE SCALE GENOMIC DNA]</scope>
    <source>
        <strain evidence="13 14">CBS 43764</strain>
    </source>
</reference>
<dbReference type="GO" id="GO:0006666">
    <property type="term" value="P:3-keto-sphinganine metabolic process"/>
    <property type="evidence" value="ECO:0007669"/>
    <property type="project" value="InterPro"/>
</dbReference>
<dbReference type="EMBL" id="KN847534">
    <property type="protein sequence ID" value="KIW06928.1"/>
    <property type="molecule type" value="Genomic_DNA"/>
</dbReference>
<accession>A0A0D2B6S6</accession>
<keyword evidence="7" id="KW-0560">Oxidoreductase</keyword>
<dbReference type="Pfam" id="PF00106">
    <property type="entry name" value="adh_short"/>
    <property type="match status" value="1"/>
</dbReference>
<evidence type="ECO:0000256" key="9">
    <source>
        <dbReference type="ARBA" id="ARBA00026112"/>
    </source>
</evidence>
<dbReference type="GO" id="GO:0005789">
    <property type="term" value="C:endoplasmic reticulum membrane"/>
    <property type="evidence" value="ECO:0007669"/>
    <property type="project" value="TreeGrafter"/>
</dbReference>
<evidence type="ECO:0000256" key="7">
    <source>
        <dbReference type="ARBA" id="ARBA00023002"/>
    </source>
</evidence>
<dbReference type="OrthoDB" id="10267115at2759"/>
<organism evidence="13 14">
    <name type="scientific">Verruconis gallopava</name>
    <dbReference type="NCBI Taxonomy" id="253628"/>
    <lineage>
        <taxon>Eukaryota</taxon>
        <taxon>Fungi</taxon>
        <taxon>Dikarya</taxon>
        <taxon>Ascomycota</taxon>
        <taxon>Pezizomycotina</taxon>
        <taxon>Dothideomycetes</taxon>
        <taxon>Pleosporomycetidae</taxon>
        <taxon>Venturiales</taxon>
        <taxon>Sympoventuriaceae</taxon>
        <taxon>Verruconis</taxon>
    </lineage>
</organism>
<name>A0A0D2B6S6_9PEZI</name>
<dbReference type="GO" id="GO:0047560">
    <property type="term" value="F:3-dehydrosphinganine reductase activity"/>
    <property type="evidence" value="ECO:0007669"/>
    <property type="project" value="UniProtKB-EC"/>
</dbReference>
<dbReference type="PANTHER" id="PTHR43550">
    <property type="entry name" value="3-KETODIHYDROSPHINGOSINE REDUCTASE"/>
    <property type="match status" value="1"/>
</dbReference>
<dbReference type="GeneID" id="27310567"/>
<dbReference type="STRING" id="253628.A0A0D2B6S6"/>
<evidence type="ECO:0000256" key="2">
    <source>
        <dbReference type="ARBA" id="ARBA00004760"/>
    </source>
</evidence>
<evidence type="ECO:0000256" key="4">
    <source>
        <dbReference type="ARBA" id="ARBA00022824"/>
    </source>
</evidence>
<comment type="pathway">
    <text evidence="3">Sphingolipid metabolism.</text>
</comment>
<dbReference type="GO" id="GO:0030148">
    <property type="term" value="P:sphingolipid biosynthetic process"/>
    <property type="evidence" value="ECO:0007669"/>
    <property type="project" value="InterPro"/>
</dbReference>
<dbReference type="RefSeq" id="XP_016216798.1">
    <property type="nucleotide sequence ID" value="XM_016355662.1"/>
</dbReference>
<dbReference type="Gene3D" id="3.40.50.720">
    <property type="entry name" value="NAD(P)-binding Rossmann-like Domain"/>
    <property type="match status" value="1"/>
</dbReference>
<dbReference type="RefSeq" id="XP_016216797.1">
    <property type="nucleotide sequence ID" value="XM_016355661.1"/>
</dbReference>
<evidence type="ECO:0000256" key="5">
    <source>
        <dbReference type="ARBA" id="ARBA00022857"/>
    </source>
</evidence>
<dbReference type="EC" id="1.1.1.102" evidence="9"/>
<evidence type="ECO:0000256" key="8">
    <source>
        <dbReference type="ARBA" id="ARBA00023098"/>
    </source>
</evidence>
<feature type="transmembrane region" description="Helical" evidence="12">
    <location>
        <begin position="6"/>
        <end position="25"/>
    </location>
</feature>
<keyword evidence="8" id="KW-0443">Lipid metabolism</keyword>
<dbReference type="InterPro" id="IPR002347">
    <property type="entry name" value="SDR_fam"/>
</dbReference>
<protein>
    <recommendedName>
        <fullName evidence="9">3-dehydrosphinganine reductase</fullName>
        <ecNumber evidence="9">1.1.1.102</ecNumber>
    </recommendedName>
</protein>
<keyword evidence="12" id="KW-0812">Transmembrane</keyword>
<dbReference type="PANTHER" id="PTHR43550:SF3">
    <property type="entry name" value="3-KETODIHYDROSPHINGOSINE REDUCTASE"/>
    <property type="match status" value="1"/>
</dbReference>
<comment type="catalytic activity">
    <reaction evidence="11">
        <text>sphinganine + NADP(+) = 3-oxosphinganine + NADPH + H(+)</text>
        <dbReference type="Rhea" id="RHEA:22640"/>
        <dbReference type="ChEBI" id="CHEBI:15378"/>
        <dbReference type="ChEBI" id="CHEBI:57783"/>
        <dbReference type="ChEBI" id="CHEBI:57817"/>
        <dbReference type="ChEBI" id="CHEBI:58299"/>
        <dbReference type="ChEBI" id="CHEBI:58349"/>
        <dbReference type="EC" id="1.1.1.102"/>
    </reaction>
    <physiologicalReaction direction="right-to-left" evidence="11">
        <dbReference type="Rhea" id="RHEA:22642"/>
    </physiologicalReaction>
</comment>
<dbReference type="EMBL" id="KN847534">
    <property type="protein sequence ID" value="KIW06930.1"/>
    <property type="molecule type" value="Genomic_DNA"/>
</dbReference>
<gene>
    <name evidence="13" type="ORF">PV09_02594</name>
</gene>
<dbReference type="InterPro" id="IPR036291">
    <property type="entry name" value="NAD(P)-bd_dom_sf"/>
</dbReference>
<evidence type="ECO:0000256" key="1">
    <source>
        <dbReference type="ARBA" id="ARBA00004240"/>
    </source>
</evidence>
<evidence type="ECO:0000256" key="10">
    <source>
        <dbReference type="ARBA" id="ARBA00044737"/>
    </source>
</evidence>
<comment type="subcellular location">
    <subcellularLocation>
        <location evidence="1">Endoplasmic reticulum</location>
    </subcellularLocation>
</comment>
<proteinExistence type="predicted"/>
<keyword evidence="12" id="KW-1133">Transmembrane helix</keyword>
<comment type="pathway">
    <text evidence="2">Lipid metabolism; sphingolipid metabolism.</text>
</comment>